<proteinExistence type="predicted"/>
<protein>
    <recommendedName>
        <fullName evidence="1">DUF6877 domain-containing protein</fullName>
    </recommendedName>
</protein>
<accession>A0AAE8YRG4</accession>
<name>A0AAE8YRG4_9CAUD</name>
<keyword evidence="3" id="KW-1185">Reference proteome</keyword>
<dbReference type="InterPro" id="IPR049242">
    <property type="entry name" value="DUF6877"/>
</dbReference>
<gene>
    <name evidence="2" type="ORF">MCSTEAMY_45</name>
</gene>
<sequence length="66" mass="7726">MDELNRIAHLLPFEVLTDIKSRLTDWVASGGSWDDPYIKQQVRYAKRVAKRMEEMKDENTNNCIQG</sequence>
<feature type="domain" description="DUF6877" evidence="1">
    <location>
        <begin position="1"/>
        <end position="50"/>
    </location>
</feature>
<dbReference type="Proteomes" id="UP000827803">
    <property type="component" value="Segment"/>
</dbReference>
<evidence type="ECO:0000259" key="1">
    <source>
        <dbReference type="Pfam" id="PF21793"/>
    </source>
</evidence>
<reference evidence="2" key="1">
    <citation type="submission" date="2021-10" db="EMBL/GenBank/DDBJ databases">
        <authorList>
            <person name="Lavering E.D."/>
            <person name="James R."/>
            <person name="Fairholm J.D."/>
            <person name="Hyer M."/>
            <person name="Ogilvie B.H."/>
            <person name="Thurgood T.L."/>
            <person name="Robison R.A."/>
            <person name="Grose J.H."/>
        </authorList>
    </citation>
    <scope>NUCLEOTIDE SEQUENCE</scope>
</reference>
<evidence type="ECO:0000313" key="3">
    <source>
        <dbReference type="Proteomes" id="UP000827803"/>
    </source>
</evidence>
<evidence type="ECO:0000313" key="2">
    <source>
        <dbReference type="EMBL" id="UGO49461.1"/>
    </source>
</evidence>
<organism evidence="2 3">
    <name type="scientific">Bacillus Phage vB_BanS_McSteamy</name>
    <dbReference type="NCBI Taxonomy" id="2894779"/>
    <lineage>
        <taxon>Viruses</taxon>
        <taxon>Duplodnaviria</taxon>
        <taxon>Heunggongvirae</taxon>
        <taxon>Uroviricota</taxon>
        <taxon>Caudoviricetes</taxon>
        <taxon>Wbetavirus</taxon>
        <taxon>Wbetavirus mcsteamy</taxon>
    </lineage>
</organism>
<dbReference type="Pfam" id="PF21793">
    <property type="entry name" value="DUF6877"/>
    <property type="match status" value="1"/>
</dbReference>
<dbReference type="EMBL" id="OK499979">
    <property type="protein sequence ID" value="UGO49461.1"/>
    <property type="molecule type" value="Genomic_DNA"/>
</dbReference>